<dbReference type="STRING" id="859194.MHF_0993"/>
<protein>
    <submittedName>
        <fullName evidence="1">Uncharacterized protein</fullName>
    </submittedName>
</protein>
<dbReference type="EMBL" id="CP002808">
    <property type="protein sequence ID" value="AEG73248.1"/>
    <property type="molecule type" value="Genomic_DNA"/>
</dbReference>
<dbReference type="Proteomes" id="UP000007952">
    <property type="component" value="Chromosome"/>
</dbReference>
<gene>
    <name evidence="1" type="ordered locus">MHF_0993</name>
</gene>
<proteinExistence type="predicted"/>
<dbReference type="HOGENOM" id="CLU_098620_3_0_14"/>
<accession>F6FJ50</accession>
<evidence type="ECO:0000313" key="2">
    <source>
        <dbReference type="Proteomes" id="UP000007952"/>
    </source>
</evidence>
<dbReference type="AlphaFoldDB" id="F6FJ50"/>
<sequence>MSKTLIPALAGLGTIATGGGIYLANASSAEKNTVRLKLQDEKYIILKPDDSGHWRVSLEKYRSSHNDKSSYTEKNLKDLCASLLEKKDSELASYNEAKKYCVVPNTISQRLTALEFNPLKTGEADDTDKWKKLSAEYKKGEGDFKKLSGLESNSINDDGKALKDKCKDVFSKDHWTENYDTLLESSKDWCTEEGVNKLPSPERKND</sequence>
<reference evidence="1 2" key="1">
    <citation type="journal article" date="2011" name="J. Bacteriol.">
        <title>Complete genome sequences of two hemotropic Mycoplasmas, Mycoplasma haemofelis strain Ohio2 and Mycoplasma suis strain Illinois.</title>
        <authorList>
            <person name="Messick J.B."/>
            <person name="Santos A.P."/>
            <person name="Guimaraes A.M."/>
        </authorList>
    </citation>
    <scope>NUCLEOTIDE SEQUENCE [LARGE SCALE GENOMIC DNA]</scope>
    <source>
        <strain evidence="1 2">Ohio2</strain>
    </source>
</reference>
<organism evidence="1 2">
    <name type="scientific">Mycoplasma haemofelis (strain Ohio2)</name>
    <dbReference type="NCBI Taxonomy" id="859194"/>
    <lineage>
        <taxon>Bacteria</taxon>
        <taxon>Bacillati</taxon>
        <taxon>Mycoplasmatota</taxon>
        <taxon>Mollicutes</taxon>
        <taxon>Mycoplasmataceae</taxon>
        <taxon>Mycoplasma</taxon>
    </lineage>
</organism>
<dbReference type="KEGG" id="mhf:MHF_0993"/>
<evidence type="ECO:0000313" key="1">
    <source>
        <dbReference type="EMBL" id="AEG73248.1"/>
    </source>
</evidence>
<name>F6FJ50_MYCHI</name>
<dbReference type="BioCyc" id="MHAE859194:G1GR7-988-MONOMER"/>
<reference key="2">
    <citation type="submission" date="2011-05" db="EMBL/GenBank/DDBJ databases">
        <title>The Genome of Mycoplasma haemofelis Strain Ohio2, a pathogenic hemoplasma of the cat.</title>
        <authorList>
            <person name="Santos A.P."/>
            <person name="Guimaraes A.M.S."/>
            <person name="SanMiguel P.J."/>
            <person name="Martin S.W."/>
            <person name="Messick J.B."/>
        </authorList>
    </citation>
    <scope>NUCLEOTIDE SEQUENCE</scope>
    <source>
        <strain>Ohio2</strain>
    </source>
</reference>